<evidence type="ECO:0000313" key="4">
    <source>
        <dbReference type="RefSeq" id="XP_014673841.1"/>
    </source>
</evidence>
<keyword evidence="3" id="KW-1185">Reference proteome</keyword>
<organism evidence="3 4">
    <name type="scientific">Priapulus caudatus</name>
    <name type="common">Priapulid worm</name>
    <dbReference type="NCBI Taxonomy" id="37621"/>
    <lineage>
        <taxon>Eukaryota</taxon>
        <taxon>Metazoa</taxon>
        <taxon>Ecdysozoa</taxon>
        <taxon>Scalidophora</taxon>
        <taxon>Priapulida</taxon>
        <taxon>Priapulimorpha</taxon>
        <taxon>Priapulimorphida</taxon>
        <taxon>Priapulidae</taxon>
        <taxon>Priapulus</taxon>
    </lineage>
</organism>
<protein>
    <submittedName>
        <fullName evidence="4">Collagen triple helix repeat-containing protein 1-like</fullName>
    </submittedName>
</protein>
<dbReference type="GeneID" id="106814079"/>
<name>A0ABM1ENS0_PRICU</name>
<dbReference type="Proteomes" id="UP000695022">
    <property type="component" value="Unplaced"/>
</dbReference>
<gene>
    <name evidence="4" type="primary">LOC106814079</name>
</gene>
<keyword evidence="1" id="KW-0732">Signal</keyword>
<reference evidence="4" key="1">
    <citation type="submission" date="2025-08" db="UniProtKB">
        <authorList>
            <consortium name="RefSeq"/>
        </authorList>
    </citation>
    <scope>IDENTIFICATION</scope>
</reference>
<evidence type="ECO:0000256" key="1">
    <source>
        <dbReference type="SAM" id="SignalP"/>
    </source>
</evidence>
<sequence length="225" mass="24463">MMARAIYIFLIFCVPTYLMANEEIPTEPNCEACRTACRDGRDGRDGIAGRDGRDGVPGACLGENGEKGYDGPPGSCVERKVYQCTWDSSNDDTDMGIIHQCNATKLSNTTGLLVRWSGSLRNRGDQVCNRWFVTFNGTECLIPALIDAQLYSGGDGNSFGPATIEGICYALPRGEVQIELRVGSCLYYSLGDSLTGWDSVSRMIIEEETEEPGVVSSPILSSMLE</sequence>
<dbReference type="Pfam" id="PF25815">
    <property type="entry name" value="CTHRC1_C"/>
    <property type="match status" value="1"/>
</dbReference>
<evidence type="ECO:0000313" key="3">
    <source>
        <dbReference type="Proteomes" id="UP000695022"/>
    </source>
</evidence>
<feature type="signal peptide" evidence="1">
    <location>
        <begin position="1"/>
        <end position="20"/>
    </location>
</feature>
<evidence type="ECO:0000259" key="2">
    <source>
        <dbReference type="Pfam" id="PF25815"/>
    </source>
</evidence>
<feature type="domain" description="CTHRC1 C-terminal" evidence="2">
    <location>
        <begin position="79"/>
        <end position="205"/>
    </location>
</feature>
<dbReference type="InterPro" id="IPR057873">
    <property type="entry name" value="CTHRC1_C"/>
</dbReference>
<proteinExistence type="predicted"/>
<feature type="chain" id="PRO_5045074310" evidence="1">
    <location>
        <begin position="21"/>
        <end position="225"/>
    </location>
</feature>
<dbReference type="RefSeq" id="XP_014673841.1">
    <property type="nucleotide sequence ID" value="XM_014818355.1"/>
</dbReference>
<accession>A0ABM1ENS0</accession>